<dbReference type="EMBL" id="MEYH01000037">
    <property type="protein sequence ID" value="OGD16260.1"/>
    <property type="molecule type" value="Genomic_DNA"/>
</dbReference>
<reference evidence="2 3" key="1">
    <citation type="journal article" date="2016" name="Nat. Commun.">
        <title>Thousands of microbial genomes shed light on interconnected biogeochemical processes in an aquifer system.</title>
        <authorList>
            <person name="Anantharaman K."/>
            <person name="Brown C.T."/>
            <person name="Hug L.A."/>
            <person name="Sharon I."/>
            <person name="Castelle C.J."/>
            <person name="Probst A.J."/>
            <person name="Thomas B.C."/>
            <person name="Singh A."/>
            <person name="Wilkins M.J."/>
            <person name="Karaoz U."/>
            <person name="Brodie E.L."/>
            <person name="Williams K.H."/>
            <person name="Hubbard S.S."/>
            <person name="Banfield J.F."/>
        </authorList>
    </citation>
    <scope>NUCLEOTIDE SEQUENCE [LARGE SCALE GENOMIC DNA]</scope>
</reference>
<feature type="non-terminal residue" evidence="2">
    <location>
        <position position="1"/>
    </location>
</feature>
<sequence length="306" mass="35662">KKQEEVTFRFYQVPKALFKNPIYKGLSMGAKLMYSILRDRLDVSIKNEWEDEKGYIYLVFSLKELLNLLEIDEKTVIKYKKALVKYNLIFDKRVGQGNPNRIYVLKPEIGNFQNWRISSSRTGKKSLLELEKSPPNDTNVNDPNINNVNRTSREEVVENSRGEIKERIVENGDDINDIRRKIKESLKDKRKGSFIEPIDSGKEKNIYEKSKYSNSSVIEEYHRPKRYRSREKELLAKEIAEELNDNHSLGAFRAVAYKIPEQKIRIFLSIIKDACLTGKIKKSRGAMFISIAKAYAGKNNINLNFR</sequence>
<dbReference type="InterPro" id="IPR010724">
    <property type="entry name" value="RepA_N"/>
</dbReference>
<dbReference type="AlphaFoldDB" id="A0A1F5ACK9"/>
<name>A0A1F5ACK9_9BACT</name>
<dbReference type="Proteomes" id="UP000177701">
    <property type="component" value="Unassembled WGS sequence"/>
</dbReference>
<accession>A0A1F5ACK9</accession>
<proteinExistence type="predicted"/>
<organism evidence="2 3">
    <name type="scientific">Candidatus Sediminicultor quintus</name>
    <dbReference type="NCBI Taxonomy" id="1797291"/>
    <lineage>
        <taxon>Bacteria</taxon>
        <taxon>Pseudomonadati</taxon>
        <taxon>Atribacterota</taxon>
        <taxon>Candidatus Phoenicimicrobiia</taxon>
        <taxon>Candidatus Pheonicimicrobiales</taxon>
        <taxon>Candidatus Phoenicimicrobiaceae</taxon>
        <taxon>Candidatus Sediminicultor</taxon>
    </lineage>
</organism>
<protein>
    <recommendedName>
        <fullName evidence="1">Replication initiator A N-terminal domain-containing protein</fullName>
    </recommendedName>
</protein>
<evidence type="ECO:0000313" key="3">
    <source>
        <dbReference type="Proteomes" id="UP000177701"/>
    </source>
</evidence>
<evidence type="ECO:0000259" key="1">
    <source>
        <dbReference type="Pfam" id="PF06970"/>
    </source>
</evidence>
<feature type="domain" description="Replication initiator A N-terminal" evidence="1">
    <location>
        <begin position="9"/>
        <end position="83"/>
    </location>
</feature>
<evidence type="ECO:0000313" key="2">
    <source>
        <dbReference type="EMBL" id="OGD16260.1"/>
    </source>
</evidence>
<gene>
    <name evidence="2" type="ORF">A2V47_00980</name>
</gene>
<dbReference type="Pfam" id="PF06970">
    <property type="entry name" value="RepA_N"/>
    <property type="match status" value="1"/>
</dbReference>
<comment type="caution">
    <text evidence="2">The sequence shown here is derived from an EMBL/GenBank/DDBJ whole genome shotgun (WGS) entry which is preliminary data.</text>
</comment>